<dbReference type="Pfam" id="PF00441">
    <property type="entry name" value="Acyl-CoA_dh_1"/>
    <property type="match status" value="1"/>
</dbReference>
<evidence type="ECO:0000256" key="6">
    <source>
        <dbReference type="RuleBase" id="RU362125"/>
    </source>
</evidence>
<feature type="domain" description="Acyl-CoA oxidase/dehydrogenase middle" evidence="8">
    <location>
        <begin position="160"/>
        <end position="262"/>
    </location>
</feature>
<keyword evidence="4 6" id="KW-0274">FAD</keyword>
<dbReference type="InterPro" id="IPR006091">
    <property type="entry name" value="Acyl-CoA_Oxase/DH_mid-dom"/>
</dbReference>
<dbReference type="InterPro" id="IPR009075">
    <property type="entry name" value="AcylCo_DH/oxidase_C"/>
</dbReference>
<dbReference type="InterPro" id="IPR046373">
    <property type="entry name" value="Acyl-CoA_Oxase/DH_mid-dom_sf"/>
</dbReference>
<dbReference type="InterPro" id="IPR037069">
    <property type="entry name" value="AcylCoA_DH/ox_N_sf"/>
</dbReference>
<protein>
    <submittedName>
        <fullName evidence="10">Acyl-CoA dehydrogenase (ACADM, acd)</fullName>
        <ecNumber evidence="10">1.3.8.7</ecNumber>
    </submittedName>
</protein>
<dbReference type="PROSITE" id="PS00073">
    <property type="entry name" value="ACYL_COA_DH_2"/>
    <property type="match status" value="1"/>
</dbReference>
<feature type="domain" description="Acyl-CoA dehydrogenase/oxidase N-terminal" evidence="9">
    <location>
        <begin position="44"/>
        <end position="156"/>
    </location>
</feature>
<dbReference type="GO" id="GO:0050660">
    <property type="term" value="F:flavin adenine dinucleotide binding"/>
    <property type="evidence" value="ECO:0007669"/>
    <property type="project" value="InterPro"/>
</dbReference>
<evidence type="ECO:0000256" key="2">
    <source>
        <dbReference type="ARBA" id="ARBA00009347"/>
    </source>
</evidence>
<dbReference type="SUPFAM" id="SSF56645">
    <property type="entry name" value="Acyl-CoA dehydrogenase NM domain-like"/>
    <property type="match status" value="1"/>
</dbReference>
<sequence>MLYRTARSDVQFELFDLDTLLWPRWINKETHLGRTGRAVDFSETEEQGMIREMVRDFAESVLAPTCLERDRAQQAPLDEWAAFCEQSGLQGITIPENYGGSPVDDVSEAIIVEELARVDPSFSVMFCVHVGLCSKTIALNGNDQQKQEYLSRLAGNEIGAYSLSEAGAGTDAAALGCKAKLSEDGSHYVLNGEKMWVTNGESADIYVLFAKDVDHPEYGQKKHGGTTAFIVESGFEGFSVGKKEDKLGIRSSDTCSLLLADCKVPAENVLGGSGEGFPIAMNALDNSRIGIAAQALGISQGAYESALNYAHERIAFGKPIAHHQSVGNYLADMATRTEAARMMVYRAAWAKQRHYEDGAPRHTKEASMAKLFAGDTAMWVSERAVQVLGGYGYTTDFPVERFFRDAKITQIYEGTQEVQRIVINRSISPE</sequence>
<reference evidence="10" key="1">
    <citation type="journal article" date="2014" name="Genome Biol. Evol.">
        <title>Pangenome evidence for extensive interdomain horizontal transfer affecting lineage core and shell genes in uncultured planktonic thaumarchaeota and euryarchaeota.</title>
        <authorList>
            <person name="Deschamps P."/>
            <person name="Zivanovic Y."/>
            <person name="Moreira D."/>
            <person name="Rodriguez-Valera F."/>
            <person name="Lopez-Garcia P."/>
        </authorList>
    </citation>
    <scope>NUCLEOTIDE SEQUENCE</scope>
</reference>
<dbReference type="PANTHER" id="PTHR43884">
    <property type="entry name" value="ACYL-COA DEHYDROGENASE"/>
    <property type="match status" value="1"/>
</dbReference>
<dbReference type="Gene3D" id="1.20.140.10">
    <property type="entry name" value="Butyryl-CoA Dehydrogenase, subunit A, domain 3"/>
    <property type="match status" value="1"/>
</dbReference>
<evidence type="ECO:0000256" key="5">
    <source>
        <dbReference type="ARBA" id="ARBA00023002"/>
    </source>
</evidence>
<proteinExistence type="inferred from homology"/>
<dbReference type="EMBL" id="KF900325">
    <property type="protein sequence ID" value="AIE91022.1"/>
    <property type="molecule type" value="Genomic_DNA"/>
</dbReference>
<dbReference type="FunFam" id="1.20.140.10:FF:000004">
    <property type="entry name" value="Acyl-CoA dehydrogenase FadE25"/>
    <property type="match status" value="1"/>
</dbReference>
<dbReference type="Pfam" id="PF02771">
    <property type="entry name" value="Acyl-CoA_dh_N"/>
    <property type="match status" value="1"/>
</dbReference>
<evidence type="ECO:0000259" key="7">
    <source>
        <dbReference type="Pfam" id="PF00441"/>
    </source>
</evidence>
<keyword evidence="5 6" id="KW-0560">Oxidoreductase</keyword>
<dbReference type="FunFam" id="1.10.540.10:FF:000002">
    <property type="entry name" value="Acyl-CoA dehydrogenase FadE19"/>
    <property type="match status" value="1"/>
</dbReference>
<organism evidence="10">
    <name type="scientific">uncultured marine group II/III euryarchaeote AD1000_104_B06</name>
    <dbReference type="NCBI Taxonomy" id="1457712"/>
    <lineage>
        <taxon>Archaea</taxon>
        <taxon>Methanobacteriati</taxon>
        <taxon>Methanobacteriota</taxon>
        <taxon>environmental samples</taxon>
    </lineage>
</organism>
<evidence type="ECO:0000259" key="8">
    <source>
        <dbReference type="Pfam" id="PF02770"/>
    </source>
</evidence>
<dbReference type="InterPro" id="IPR036250">
    <property type="entry name" value="AcylCo_DH-like_C"/>
</dbReference>
<evidence type="ECO:0000256" key="4">
    <source>
        <dbReference type="ARBA" id="ARBA00022827"/>
    </source>
</evidence>
<evidence type="ECO:0000313" key="10">
    <source>
        <dbReference type="EMBL" id="AIE91022.1"/>
    </source>
</evidence>
<dbReference type="Pfam" id="PF02770">
    <property type="entry name" value="Acyl-CoA_dh_M"/>
    <property type="match status" value="1"/>
</dbReference>
<evidence type="ECO:0000256" key="1">
    <source>
        <dbReference type="ARBA" id="ARBA00001974"/>
    </source>
</evidence>
<evidence type="ECO:0000259" key="9">
    <source>
        <dbReference type="Pfam" id="PF02771"/>
    </source>
</evidence>
<dbReference type="EC" id="1.3.8.7" evidence="10"/>
<dbReference type="FunFam" id="2.40.110.10:FF:000001">
    <property type="entry name" value="Acyl-CoA dehydrogenase, mitochondrial"/>
    <property type="match status" value="1"/>
</dbReference>
<evidence type="ECO:0000256" key="3">
    <source>
        <dbReference type="ARBA" id="ARBA00022630"/>
    </source>
</evidence>
<comment type="similarity">
    <text evidence="2 6">Belongs to the acyl-CoA dehydrogenase family.</text>
</comment>
<dbReference type="InterPro" id="IPR013786">
    <property type="entry name" value="AcylCoA_DH/ox_N"/>
</dbReference>
<dbReference type="Gene3D" id="2.40.110.10">
    <property type="entry name" value="Butyryl-CoA Dehydrogenase, subunit A, domain 2"/>
    <property type="match status" value="1"/>
</dbReference>
<feature type="domain" description="Acyl-CoA dehydrogenase/oxidase C-terminal" evidence="7">
    <location>
        <begin position="274"/>
        <end position="427"/>
    </location>
</feature>
<dbReference type="AlphaFoldDB" id="A0A075FMT0"/>
<dbReference type="InterPro" id="IPR006089">
    <property type="entry name" value="Acyl-CoA_DH_CS"/>
</dbReference>
<name>A0A075FMT0_9EURY</name>
<comment type="cofactor">
    <cofactor evidence="1 6">
        <name>FAD</name>
        <dbReference type="ChEBI" id="CHEBI:57692"/>
    </cofactor>
</comment>
<dbReference type="GO" id="GO:0070991">
    <property type="term" value="F:medium-chain fatty acyl-CoA dehydrogenase activity"/>
    <property type="evidence" value="ECO:0007669"/>
    <property type="project" value="UniProtKB-EC"/>
</dbReference>
<dbReference type="PANTHER" id="PTHR43884:SF12">
    <property type="entry name" value="ISOVALERYL-COA DEHYDROGENASE, MITOCHONDRIAL-RELATED"/>
    <property type="match status" value="1"/>
</dbReference>
<gene>
    <name evidence="10" type="primary">ACADM</name>
    <name evidence="10" type="synonym">acd</name>
</gene>
<keyword evidence="3 6" id="KW-0285">Flavoprotein</keyword>
<dbReference type="InterPro" id="IPR009100">
    <property type="entry name" value="AcylCoA_DH/oxidase_NM_dom_sf"/>
</dbReference>
<dbReference type="Gene3D" id="1.10.540.10">
    <property type="entry name" value="Acyl-CoA dehydrogenase/oxidase, N-terminal domain"/>
    <property type="match status" value="1"/>
</dbReference>
<accession>A0A075FMT0</accession>
<dbReference type="SUPFAM" id="SSF47203">
    <property type="entry name" value="Acyl-CoA dehydrogenase C-terminal domain-like"/>
    <property type="match status" value="1"/>
</dbReference>